<keyword evidence="2" id="KW-0547">Nucleotide-binding</keyword>
<comment type="similarity">
    <text evidence="1">Belongs to the DNA mismatch repair MutS family.</text>
</comment>
<keyword evidence="7" id="KW-1185">Reference proteome</keyword>
<evidence type="ECO:0000256" key="3">
    <source>
        <dbReference type="ARBA" id="ARBA00022840"/>
    </source>
</evidence>
<dbReference type="SUPFAM" id="SSF52540">
    <property type="entry name" value="P-loop containing nucleoside triphosphate hydrolases"/>
    <property type="match status" value="1"/>
</dbReference>
<evidence type="ECO:0000313" key="6">
    <source>
        <dbReference type="EMBL" id="KAG6016217.1"/>
    </source>
</evidence>
<dbReference type="GO" id="GO:0005634">
    <property type="term" value="C:nucleus"/>
    <property type="evidence" value="ECO:0007669"/>
    <property type="project" value="TreeGrafter"/>
</dbReference>
<accession>A0A9P7SZC2</accession>
<evidence type="ECO:0000256" key="1">
    <source>
        <dbReference type="ARBA" id="ARBA00006271"/>
    </source>
</evidence>
<comment type="caution">
    <text evidence="6">The sequence shown here is derived from an EMBL/GenBank/DDBJ whole genome shotgun (WGS) entry which is preliminary data.</text>
</comment>
<dbReference type="InterPro" id="IPR045076">
    <property type="entry name" value="MutS"/>
</dbReference>
<dbReference type="EMBL" id="SRPW01000265">
    <property type="protein sequence ID" value="KAG6016217.1"/>
    <property type="molecule type" value="Genomic_DNA"/>
</dbReference>
<dbReference type="GO" id="GO:0005524">
    <property type="term" value="F:ATP binding"/>
    <property type="evidence" value="ECO:0007669"/>
    <property type="project" value="UniProtKB-KW"/>
</dbReference>
<feature type="domain" description="DNA mismatch repair proteins mutS family" evidence="5">
    <location>
        <begin position="8"/>
        <end position="24"/>
    </location>
</feature>
<protein>
    <recommendedName>
        <fullName evidence="5">DNA mismatch repair proteins mutS family domain-containing protein</fullName>
    </recommendedName>
</protein>
<dbReference type="GO" id="GO:0140664">
    <property type="term" value="F:ATP-dependent DNA damage sensor activity"/>
    <property type="evidence" value="ECO:0007669"/>
    <property type="project" value="InterPro"/>
</dbReference>
<reference evidence="6" key="1">
    <citation type="journal article" date="2020" name="bioRxiv">
        <title>Whole genome comparisons of ergot fungi reveals the divergence and evolution of species within the genus Claviceps are the result of varying mechanisms driving genome evolution and host range expansion.</title>
        <authorList>
            <person name="Wyka S.A."/>
            <person name="Mondo S.J."/>
            <person name="Liu M."/>
            <person name="Dettman J."/>
            <person name="Nalam V."/>
            <person name="Broders K.D."/>
        </authorList>
    </citation>
    <scope>NUCLEOTIDE SEQUENCE</scope>
    <source>
        <strain evidence="6">CCC 602</strain>
    </source>
</reference>
<sequence>MTYMTPRSLLIIDEFGKGTNPEDGAGLLASLLEHLRSMASDMPRCLLATHFWELFDTTSVFSAQDFHLSYMDVIKRSQVETTARSIVYLFKLRDGYRADSLGGYCATMNGVPCQVINRAHLLLQLLIHHEDIGISCTRLPEREEKILQAAEEVARRFVEEVFDGKTA</sequence>
<feature type="non-terminal residue" evidence="6">
    <location>
        <position position="167"/>
    </location>
</feature>
<dbReference type="GO" id="GO:0006298">
    <property type="term" value="P:mismatch repair"/>
    <property type="evidence" value="ECO:0007669"/>
    <property type="project" value="InterPro"/>
</dbReference>
<dbReference type="Gene3D" id="3.40.50.300">
    <property type="entry name" value="P-loop containing nucleotide triphosphate hydrolases"/>
    <property type="match status" value="1"/>
</dbReference>
<organism evidence="6 7">
    <name type="scientific">Claviceps pusilla</name>
    <dbReference type="NCBI Taxonomy" id="123648"/>
    <lineage>
        <taxon>Eukaryota</taxon>
        <taxon>Fungi</taxon>
        <taxon>Dikarya</taxon>
        <taxon>Ascomycota</taxon>
        <taxon>Pezizomycotina</taxon>
        <taxon>Sordariomycetes</taxon>
        <taxon>Hypocreomycetidae</taxon>
        <taxon>Hypocreales</taxon>
        <taxon>Clavicipitaceae</taxon>
        <taxon>Claviceps</taxon>
    </lineage>
</organism>
<dbReference type="PROSITE" id="PS00486">
    <property type="entry name" value="DNA_MISMATCH_REPAIR_2"/>
    <property type="match status" value="1"/>
</dbReference>
<keyword evidence="3" id="KW-0067">ATP-binding</keyword>
<dbReference type="OrthoDB" id="29596at2759"/>
<dbReference type="PANTHER" id="PTHR11361:SF20">
    <property type="entry name" value="MUTS PROTEIN HOMOLOG 5"/>
    <property type="match status" value="1"/>
</dbReference>
<keyword evidence="4" id="KW-0238">DNA-binding</keyword>
<evidence type="ECO:0000313" key="7">
    <source>
        <dbReference type="Proteomes" id="UP000748025"/>
    </source>
</evidence>
<name>A0A9P7SZC2_9HYPO</name>
<evidence type="ECO:0000256" key="4">
    <source>
        <dbReference type="ARBA" id="ARBA00023125"/>
    </source>
</evidence>
<proteinExistence type="inferred from homology"/>
<dbReference type="SMART" id="SM00534">
    <property type="entry name" value="MUTSac"/>
    <property type="match status" value="1"/>
</dbReference>
<dbReference type="PANTHER" id="PTHR11361">
    <property type="entry name" value="DNA MISMATCH REPAIR PROTEIN MUTS FAMILY MEMBER"/>
    <property type="match status" value="1"/>
</dbReference>
<gene>
    <name evidence="6" type="ORF">E4U43_004044</name>
</gene>
<evidence type="ECO:0000256" key="2">
    <source>
        <dbReference type="ARBA" id="ARBA00022741"/>
    </source>
</evidence>
<dbReference type="Pfam" id="PF00488">
    <property type="entry name" value="MutS_V"/>
    <property type="match status" value="1"/>
</dbReference>
<dbReference type="GO" id="GO:0051026">
    <property type="term" value="P:chiasma assembly"/>
    <property type="evidence" value="ECO:0007669"/>
    <property type="project" value="TreeGrafter"/>
</dbReference>
<dbReference type="InterPro" id="IPR000432">
    <property type="entry name" value="DNA_mismatch_repair_MutS_C"/>
</dbReference>
<dbReference type="InterPro" id="IPR027417">
    <property type="entry name" value="P-loop_NTPase"/>
</dbReference>
<dbReference type="Proteomes" id="UP000748025">
    <property type="component" value="Unassembled WGS sequence"/>
</dbReference>
<dbReference type="AlphaFoldDB" id="A0A9P7SZC2"/>
<dbReference type="GO" id="GO:0030983">
    <property type="term" value="F:mismatched DNA binding"/>
    <property type="evidence" value="ECO:0007669"/>
    <property type="project" value="InterPro"/>
</dbReference>
<evidence type="ECO:0000259" key="5">
    <source>
        <dbReference type="PROSITE" id="PS00486"/>
    </source>
</evidence>